<dbReference type="PANTHER" id="PTHR12843">
    <property type="entry name" value="PROTEIN-LYSINE N-METHYLTRANSFERASE METTL10"/>
    <property type="match status" value="1"/>
</dbReference>
<keyword evidence="2" id="KW-0489">Methyltransferase</keyword>
<dbReference type="PANTHER" id="PTHR12843:SF5">
    <property type="entry name" value="EEF1A LYSINE METHYLTRANSFERASE 2"/>
    <property type="match status" value="1"/>
</dbReference>
<evidence type="ECO:0000313" key="3">
    <source>
        <dbReference type="Proteomes" id="UP001234798"/>
    </source>
</evidence>
<protein>
    <submittedName>
        <fullName evidence="2">Class I SAM-dependent methyltransferase</fullName>
        <ecNumber evidence="2">2.1.-.-</ecNumber>
    </submittedName>
</protein>
<dbReference type="EMBL" id="CP132976">
    <property type="protein sequence ID" value="WMD19707.1"/>
    <property type="molecule type" value="Genomic_DNA"/>
</dbReference>
<dbReference type="EC" id="2.1.-.-" evidence="2"/>
<gene>
    <name evidence="2" type="ORF">RAS12_24300</name>
</gene>
<sequence>MANPYLEKSPMSKKTHWEHVHQVKGSDTASWYTPHLTRSLGLMKQTGLSETAAIIDVGAGQSTLVDDMLDLGYKDLSVLDISEAAISASATRIGRRAANVQWLVGDVTTVDLPGGRYDIWHDRAVFHFLMESNDRRAYVAQLTHALRPSGFAIIATFGLEGPLKCSGLDTMRYDASSLSSEIGPAFELVKSVSEMHETPSGARQQFEYCLFRML</sequence>
<keyword evidence="3" id="KW-1185">Reference proteome</keyword>
<evidence type="ECO:0000313" key="2">
    <source>
        <dbReference type="EMBL" id="WMD19707.1"/>
    </source>
</evidence>
<feature type="domain" description="Methyltransferase" evidence="1">
    <location>
        <begin position="54"/>
        <end position="150"/>
    </location>
</feature>
<dbReference type="Gene3D" id="3.40.50.150">
    <property type="entry name" value="Vaccinia Virus protein VP39"/>
    <property type="match status" value="1"/>
</dbReference>
<dbReference type="InterPro" id="IPR029063">
    <property type="entry name" value="SAM-dependent_MTases_sf"/>
</dbReference>
<dbReference type="CDD" id="cd02440">
    <property type="entry name" value="AdoMet_MTases"/>
    <property type="match status" value="1"/>
</dbReference>
<dbReference type="Pfam" id="PF13649">
    <property type="entry name" value="Methyltransf_25"/>
    <property type="match status" value="1"/>
</dbReference>
<dbReference type="InterPro" id="IPR041698">
    <property type="entry name" value="Methyltransf_25"/>
</dbReference>
<organism evidence="2 3">
    <name type="scientific">Achromobacter seleniivolatilans</name>
    <dbReference type="NCBI Taxonomy" id="3047478"/>
    <lineage>
        <taxon>Bacteria</taxon>
        <taxon>Pseudomonadati</taxon>
        <taxon>Pseudomonadota</taxon>
        <taxon>Betaproteobacteria</taxon>
        <taxon>Burkholderiales</taxon>
        <taxon>Alcaligenaceae</taxon>
        <taxon>Achromobacter</taxon>
    </lineage>
</organism>
<proteinExistence type="predicted"/>
<dbReference type="SUPFAM" id="SSF53335">
    <property type="entry name" value="S-adenosyl-L-methionine-dependent methyltransferases"/>
    <property type="match status" value="1"/>
</dbReference>
<dbReference type="RefSeq" id="WP_306942184.1">
    <property type="nucleotide sequence ID" value="NZ_CP132976.1"/>
</dbReference>
<dbReference type="GO" id="GO:0032259">
    <property type="term" value="P:methylation"/>
    <property type="evidence" value="ECO:0007669"/>
    <property type="project" value="UniProtKB-KW"/>
</dbReference>
<evidence type="ECO:0000259" key="1">
    <source>
        <dbReference type="Pfam" id="PF13649"/>
    </source>
</evidence>
<reference evidence="2 3" key="1">
    <citation type="submission" date="2023-08" db="EMBL/GenBank/DDBJ databases">
        <title>Achromobacter seleniivolatilans sp. nov., isolated from seleniferous soil.</title>
        <authorList>
            <person name="Zhang S."/>
            <person name="Li K."/>
            <person name="Peng J."/>
            <person name="Zhao Q."/>
            <person name="Wang H."/>
            <person name="Guo Y."/>
        </authorList>
    </citation>
    <scope>NUCLEOTIDE SEQUENCE [LARGE SCALE GENOMIC DNA]</scope>
    <source>
        <strain evidence="2 3">R39</strain>
    </source>
</reference>
<dbReference type="Proteomes" id="UP001234798">
    <property type="component" value="Chromosome"/>
</dbReference>
<dbReference type="GO" id="GO:0008168">
    <property type="term" value="F:methyltransferase activity"/>
    <property type="evidence" value="ECO:0007669"/>
    <property type="project" value="UniProtKB-KW"/>
</dbReference>
<keyword evidence="2" id="KW-0808">Transferase</keyword>
<name>A0ABY9LZ08_9BURK</name>
<accession>A0ABY9LZ08</accession>